<reference evidence="3 4" key="1">
    <citation type="submission" date="2016-08" db="EMBL/GenBank/DDBJ databases">
        <authorList>
            <person name="Seilhamer J.J."/>
        </authorList>
    </citation>
    <scope>NUCLEOTIDE SEQUENCE [LARGE SCALE GENOMIC DNA]</scope>
    <source>
        <strain evidence="3 4">KH-21-114</strain>
    </source>
</reference>
<gene>
    <name evidence="3" type="ORF">BGP84_00115</name>
</gene>
<reference evidence="3 4" key="2">
    <citation type="submission" date="2018-03" db="EMBL/GenBank/DDBJ databases">
        <title>Draft genome of Pseudomonas putida strain KH-21-114.</title>
        <authorList>
            <person name="Yoshizawa S."/>
            <person name="Khan N.H."/>
            <person name="Nishimura M."/>
            <person name="Chiura H.X."/>
            <person name="Ogura Y."/>
            <person name="Hayashi T."/>
            <person name="Kogure K."/>
        </authorList>
    </citation>
    <scope>NUCLEOTIDE SEQUENCE [LARGE SCALE GENOMIC DNA]</scope>
    <source>
        <strain evidence="3 4">KH-21-114</strain>
    </source>
</reference>
<dbReference type="CDD" id="cd02972">
    <property type="entry name" value="DsbA_family"/>
    <property type="match status" value="1"/>
</dbReference>
<dbReference type="InterPro" id="IPR036249">
    <property type="entry name" value="Thioredoxin-like_sf"/>
</dbReference>
<dbReference type="InterPro" id="IPR012336">
    <property type="entry name" value="Thioredoxin-like_fold"/>
</dbReference>
<evidence type="ECO:0000313" key="3">
    <source>
        <dbReference type="EMBL" id="POG11725.1"/>
    </source>
</evidence>
<keyword evidence="1" id="KW-1133">Transmembrane helix</keyword>
<name>A0A2S3X7Z0_PSEPU</name>
<dbReference type="Gene3D" id="3.40.30.10">
    <property type="entry name" value="Glutaredoxin"/>
    <property type="match status" value="1"/>
</dbReference>
<dbReference type="EMBL" id="MINH01000016">
    <property type="protein sequence ID" value="POG11725.1"/>
    <property type="molecule type" value="Genomic_DNA"/>
</dbReference>
<evidence type="ECO:0000256" key="1">
    <source>
        <dbReference type="SAM" id="Phobius"/>
    </source>
</evidence>
<dbReference type="Proteomes" id="UP000237230">
    <property type="component" value="Unassembled WGS sequence"/>
</dbReference>
<protein>
    <submittedName>
        <fullName evidence="3">Disulfide bond formation protein DsbA</fullName>
    </submittedName>
</protein>
<keyword evidence="1" id="KW-0472">Membrane</keyword>
<accession>A0A2S3X7Z0</accession>
<sequence length="220" mass="23557">MLGGMSMRKNRLKLIVVGIIAITGLGAGWLLAKNNSARPADETWYFGPSSARWVITEYADLECPYCRAYTPQLKRWVSEQENVKLAWHHFPLDSHGPAAVSEARLVQCAGSLGGASAFWEAIDQVLLRTRGNGQGLADELEVPGISAEGLSTCARTRLDIRAAIEQQLAVAKGRGIAATPTIEVTDSLTGHSMRLEGPVDSATLLSVVDDLAAQATASKE</sequence>
<evidence type="ECO:0000313" key="4">
    <source>
        <dbReference type="Proteomes" id="UP000237230"/>
    </source>
</evidence>
<proteinExistence type="predicted"/>
<feature type="domain" description="Thioredoxin-like fold" evidence="2">
    <location>
        <begin position="43"/>
        <end position="192"/>
    </location>
</feature>
<dbReference type="SUPFAM" id="SSF52833">
    <property type="entry name" value="Thioredoxin-like"/>
    <property type="match status" value="1"/>
</dbReference>
<feature type="transmembrane region" description="Helical" evidence="1">
    <location>
        <begin position="12"/>
        <end position="32"/>
    </location>
</feature>
<organism evidence="3 4">
    <name type="scientific">Pseudomonas putida</name>
    <name type="common">Arthrobacter siderocapsulatus</name>
    <dbReference type="NCBI Taxonomy" id="303"/>
    <lineage>
        <taxon>Bacteria</taxon>
        <taxon>Pseudomonadati</taxon>
        <taxon>Pseudomonadota</taxon>
        <taxon>Gammaproteobacteria</taxon>
        <taxon>Pseudomonadales</taxon>
        <taxon>Pseudomonadaceae</taxon>
        <taxon>Pseudomonas</taxon>
    </lineage>
</organism>
<comment type="caution">
    <text evidence="3">The sequence shown here is derived from an EMBL/GenBank/DDBJ whole genome shotgun (WGS) entry which is preliminary data.</text>
</comment>
<keyword evidence="1" id="KW-0812">Transmembrane</keyword>
<evidence type="ECO:0000259" key="2">
    <source>
        <dbReference type="Pfam" id="PF13462"/>
    </source>
</evidence>
<dbReference type="Pfam" id="PF13462">
    <property type="entry name" value="Thioredoxin_4"/>
    <property type="match status" value="1"/>
</dbReference>
<dbReference type="AlphaFoldDB" id="A0A2S3X7Z0"/>